<dbReference type="OrthoDB" id="1491384at2"/>
<evidence type="ECO:0008006" key="3">
    <source>
        <dbReference type="Google" id="ProtNLM"/>
    </source>
</evidence>
<dbReference type="Proteomes" id="UP000324133">
    <property type="component" value="Unassembled WGS sequence"/>
</dbReference>
<evidence type="ECO:0000313" key="1">
    <source>
        <dbReference type="EMBL" id="KAA3438730.1"/>
    </source>
</evidence>
<proteinExistence type="predicted"/>
<name>A0A5B6THR6_9BACT</name>
<sequence>MNKLLTLILTFLTVSVYGQVDQSIWDNLKTVSTDYYEIKFPSKWRHIPTGGQGPEQLIEASGQALPAVLNGSPVMVTIFFVKQEGRDLDDCKDKCLNGYRSNPDREFPKQFIDGQEKIKLAQGEEAYFLNTRFYRKSKGLNQSRFDLVVYSDRAKAGYIYTISIQYADHDYKFEDDNNLEDFAKRLYSYLILTS</sequence>
<organism evidence="1 2">
    <name type="scientific">Rufibacter hautae</name>
    <dbReference type="NCBI Taxonomy" id="2595005"/>
    <lineage>
        <taxon>Bacteria</taxon>
        <taxon>Pseudomonadati</taxon>
        <taxon>Bacteroidota</taxon>
        <taxon>Cytophagia</taxon>
        <taxon>Cytophagales</taxon>
        <taxon>Hymenobacteraceae</taxon>
        <taxon>Rufibacter</taxon>
    </lineage>
</organism>
<evidence type="ECO:0000313" key="2">
    <source>
        <dbReference type="Proteomes" id="UP000324133"/>
    </source>
</evidence>
<protein>
    <recommendedName>
        <fullName evidence="3">PsbP C-terminal domain-containing protein</fullName>
    </recommendedName>
</protein>
<keyword evidence="2" id="KW-1185">Reference proteome</keyword>
<dbReference type="RefSeq" id="WP_149091786.1">
    <property type="nucleotide sequence ID" value="NZ_VKKY01000002.1"/>
</dbReference>
<comment type="caution">
    <text evidence="1">The sequence shown here is derived from an EMBL/GenBank/DDBJ whole genome shotgun (WGS) entry which is preliminary data.</text>
</comment>
<accession>A0A5B6THR6</accession>
<gene>
    <name evidence="1" type="ORF">FOA19_16060</name>
</gene>
<dbReference type="EMBL" id="VKKY01000002">
    <property type="protein sequence ID" value="KAA3438730.1"/>
    <property type="molecule type" value="Genomic_DNA"/>
</dbReference>
<reference evidence="1 2" key="1">
    <citation type="submission" date="2019-07" db="EMBL/GenBank/DDBJ databases">
        <title>Rufibacter sp. nov., isolated from lake sediment.</title>
        <authorList>
            <person name="Qu J.-H."/>
        </authorList>
    </citation>
    <scope>NUCLEOTIDE SEQUENCE [LARGE SCALE GENOMIC DNA]</scope>
    <source>
        <strain evidence="1 2">NBS58-1</strain>
    </source>
</reference>
<dbReference type="AlphaFoldDB" id="A0A5B6THR6"/>